<dbReference type="RefSeq" id="WP_034539313.1">
    <property type="nucleotide sequence ID" value="NZ_CABMGR010000009.1"/>
</dbReference>
<dbReference type="Proteomes" id="UP000030001">
    <property type="component" value="Unassembled WGS sequence"/>
</dbReference>
<dbReference type="EMBL" id="JROC01000024">
    <property type="protein sequence ID" value="KGL67345.1"/>
    <property type="molecule type" value="Genomic_DNA"/>
</dbReference>
<dbReference type="Pfam" id="PF01521">
    <property type="entry name" value="Fe-S_biosyn"/>
    <property type="match status" value="1"/>
</dbReference>
<dbReference type="AlphaFoldDB" id="A0A099YFJ7"/>
<evidence type="ECO:0000259" key="1">
    <source>
        <dbReference type="Pfam" id="PF01521"/>
    </source>
</evidence>
<accession>A0A099YFJ7</accession>
<dbReference type="Proteomes" id="UP001218021">
    <property type="component" value="Unassembled WGS sequence"/>
</dbReference>
<protein>
    <submittedName>
        <fullName evidence="3">Iron-sulfur cluster biosynthesis family protein</fullName>
    </submittedName>
</protein>
<name>A0A099YFJ7_LIMMU</name>
<evidence type="ECO:0000313" key="2">
    <source>
        <dbReference type="EMBL" id="KGL67345.1"/>
    </source>
</evidence>
<feature type="domain" description="Core" evidence="1">
    <location>
        <begin position="1"/>
        <end position="111"/>
    </location>
</feature>
<gene>
    <name evidence="2" type="ORF">LX03_01970</name>
    <name evidence="3" type="ORF">PO158_00545</name>
</gene>
<dbReference type="InterPro" id="IPR035903">
    <property type="entry name" value="HesB-like_dom_sf"/>
</dbReference>
<reference evidence="3" key="2">
    <citation type="submission" date="2023-01" db="EMBL/GenBank/DDBJ databases">
        <title>Genome analysis of 13 Lactobacillus isolated from gut of wild boar.</title>
        <authorList>
            <person name="Papp P."/>
            <person name="Libisch B."/>
            <person name="Nagy T."/>
            <person name="Olasz F."/>
        </authorList>
    </citation>
    <scope>NUCLEOTIDE SEQUENCE</scope>
    <source>
        <strain evidence="3">F108</strain>
    </source>
</reference>
<dbReference type="InterPro" id="IPR000361">
    <property type="entry name" value="ATAP_core_dom"/>
</dbReference>
<dbReference type="Gene3D" id="2.60.300.12">
    <property type="entry name" value="HesB-like domain"/>
    <property type="match status" value="1"/>
</dbReference>
<dbReference type="EMBL" id="JAQOND010000002">
    <property type="protein sequence ID" value="MDC2826803.1"/>
    <property type="molecule type" value="Genomic_DNA"/>
</dbReference>
<organism evidence="2 4">
    <name type="scientific">Limosilactobacillus mucosae</name>
    <name type="common">Lactobacillus mucosae</name>
    <dbReference type="NCBI Taxonomy" id="97478"/>
    <lineage>
        <taxon>Bacteria</taxon>
        <taxon>Bacillati</taxon>
        <taxon>Bacillota</taxon>
        <taxon>Bacilli</taxon>
        <taxon>Lactobacillales</taxon>
        <taxon>Lactobacillaceae</taxon>
        <taxon>Limosilactobacillus</taxon>
    </lineage>
</organism>
<dbReference type="SUPFAM" id="SSF89360">
    <property type="entry name" value="HesB-like domain"/>
    <property type="match status" value="1"/>
</dbReference>
<comment type="caution">
    <text evidence="2">The sequence shown here is derived from an EMBL/GenBank/DDBJ whole genome shotgun (WGS) entry which is preliminary data.</text>
</comment>
<sequence length="130" mass="14845">MKLTFTPQAQQRLQKYLQPDSKLILDFDDGVGPFSKLGNCSLDANFKLIIVSKDAKLPDFNAQLDSNLGPIWYKDYTASQLDEKMEVRFNQTYFTMPLVSEQRTMTDNLEFLDLQEGFSTESAFNGAHDC</sequence>
<evidence type="ECO:0000313" key="4">
    <source>
        <dbReference type="Proteomes" id="UP000030001"/>
    </source>
</evidence>
<reference evidence="2 4" key="1">
    <citation type="submission" date="2014-09" db="EMBL/GenBank/DDBJ databases">
        <title>Lactobacillus mucosae CRL573 Genome Sequencing.</title>
        <authorList>
            <person name="Bleckwedel J."/>
            <person name="Teran L.C."/>
            <person name="Bonacina J."/>
            <person name="Saavedra L."/>
            <person name="Mozzi F.B."/>
            <person name="Raya R.R."/>
        </authorList>
    </citation>
    <scope>NUCLEOTIDE SEQUENCE [LARGE SCALE GENOMIC DNA]</scope>
    <source>
        <strain evidence="2 4">CRL573</strain>
    </source>
</reference>
<evidence type="ECO:0000313" key="3">
    <source>
        <dbReference type="EMBL" id="MDC2826803.1"/>
    </source>
</evidence>
<proteinExistence type="predicted"/>